<dbReference type="Proteomes" id="UP000703269">
    <property type="component" value="Unassembled WGS sequence"/>
</dbReference>
<dbReference type="EMBL" id="BPQB01000002">
    <property type="protein sequence ID" value="GJE85448.1"/>
    <property type="molecule type" value="Genomic_DNA"/>
</dbReference>
<name>A0A9P3FZH2_9APHY</name>
<organism evidence="2 3">
    <name type="scientific">Phanerochaete sordida</name>
    <dbReference type="NCBI Taxonomy" id="48140"/>
    <lineage>
        <taxon>Eukaryota</taxon>
        <taxon>Fungi</taxon>
        <taxon>Dikarya</taxon>
        <taxon>Basidiomycota</taxon>
        <taxon>Agaricomycotina</taxon>
        <taxon>Agaricomycetes</taxon>
        <taxon>Polyporales</taxon>
        <taxon>Phanerochaetaceae</taxon>
        <taxon>Phanerochaete</taxon>
    </lineage>
</organism>
<comment type="caution">
    <text evidence="2">The sequence shown here is derived from an EMBL/GenBank/DDBJ whole genome shotgun (WGS) entry which is preliminary data.</text>
</comment>
<dbReference type="AlphaFoldDB" id="A0A9P3FZH2"/>
<feature type="transmembrane region" description="Helical" evidence="1">
    <location>
        <begin position="93"/>
        <end position="111"/>
    </location>
</feature>
<evidence type="ECO:0000313" key="3">
    <source>
        <dbReference type="Proteomes" id="UP000703269"/>
    </source>
</evidence>
<feature type="transmembrane region" description="Helical" evidence="1">
    <location>
        <begin position="6"/>
        <end position="34"/>
    </location>
</feature>
<protein>
    <submittedName>
        <fullName evidence="2">Uncharacterized protein</fullName>
    </submittedName>
</protein>
<keyword evidence="1" id="KW-0812">Transmembrane</keyword>
<accession>A0A9P3FZH2</accession>
<keyword evidence="1" id="KW-1133">Transmembrane helix</keyword>
<gene>
    <name evidence="2" type="ORF">PsYK624_015270</name>
</gene>
<feature type="transmembrane region" description="Helical" evidence="1">
    <location>
        <begin position="198"/>
        <end position="223"/>
    </location>
</feature>
<evidence type="ECO:0000313" key="2">
    <source>
        <dbReference type="EMBL" id="GJE85448.1"/>
    </source>
</evidence>
<feature type="transmembrane region" description="Helical" evidence="1">
    <location>
        <begin position="118"/>
        <end position="142"/>
    </location>
</feature>
<feature type="transmembrane region" description="Helical" evidence="1">
    <location>
        <begin position="154"/>
        <end position="177"/>
    </location>
</feature>
<keyword evidence="1" id="KW-0472">Membrane</keyword>
<feature type="transmembrane region" description="Helical" evidence="1">
    <location>
        <begin position="229"/>
        <end position="251"/>
    </location>
</feature>
<reference evidence="2 3" key="1">
    <citation type="submission" date="2021-08" db="EMBL/GenBank/DDBJ databases">
        <title>Draft Genome Sequence of Phanerochaete sordida strain YK-624.</title>
        <authorList>
            <person name="Mori T."/>
            <person name="Dohra H."/>
            <person name="Suzuki T."/>
            <person name="Kawagishi H."/>
            <person name="Hirai H."/>
        </authorList>
    </citation>
    <scope>NUCLEOTIDE SEQUENCE [LARGE SCALE GENOMIC DNA]</scope>
    <source>
        <strain evidence="2 3">YK-624</strain>
    </source>
</reference>
<sequence length="302" mass="32955">MAQFVDIGALLGFACEAVLFGANMIIFFLALNVLLPRLRRHGSNQVIFGLSVMLFLCCTIHFALEFNHFHFTLKSTGVDGFADETNVYFAGDLFISITDFFGDLILIYRLWLIYNGNYLVTILPTLTSIAGLICAAEVGHLVHGTTGATPSPAIVPLGLASFCLPFCTNVIVTVLIVARVWYTARRMQSYSLTSARSVGAIMLESGALYFAVQLVFVTLFGMNNPGEQVIIPMAVQVYGIASFLIVIQAGLGLTSEYLTKAIDEEPPANTWGRLLLSNVYPTHLTSKANPNDMEMESQKGSD</sequence>
<keyword evidence="3" id="KW-1185">Reference proteome</keyword>
<dbReference type="OrthoDB" id="3341077at2759"/>
<evidence type="ECO:0000256" key="1">
    <source>
        <dbReference type="SAM" id="Phobius"/>
    </source>
</evidence>
<feature type="transmembrane region" description="Helical" evidence="1">
    <location>
        <begin position="46"/>
        <end position="64"/>
    </location>
</feature>
<proteinExistence type="predicted"/>